<dbReference type="Pfam" id="PF13377">
    <property type="entry name" value="Peripla_BP_3"/>
    <property type="match status" value="1"/>
</dbReference>
<dbReference type="InterPro" id="IPR028082">
    <property type="entry name" value="Peripla_BP_I"/>
</dbReference>
<name>A0A7V5CSY1_9BACT</name>
<dbReference type="CDD" id="cd01392">
    <property type="entry name" value="HTH_LacI"/>
    <property type="match status" value="1"/>
</dbReference>
<dbReference type="SUPFAM" id="SSF47413">
    <property type="entry name" value="lambda repressor-like DNA-binding domains"/>
    <property type="match status" value="1"/>
</dbReference>
<dbReference type="PANTHER" id="PTHR30146:SF109">
    <property type="entry name" value="HTH-TYPE TRANSCRIPTIONAL REGULATOR GALS"/>
    <property type="match status" value="1"/>
</dbReference>
<evidence type="ECO:0000259" key="4">
    <source>
        <dbReference type="PROSITE" id="PS50932"/>
    </source>
</evidence>
<evidence type="ECO:0000256" key="3">
    <source>
        <dbReference type="ARBA" id="ARBA00023163"/>
    </source>
</evidence>
<dbReference type="SMART" id="SM00354">
    <property type="entry name" value="HTH_LACI"/>
    <property type="match status" value="1"/>
</dbReference>
<dbReference type="InterPro" id="IPR046335">
    <property type="entry name" value="LacI/GalR-like_sensor"/>
</dbReference>
<proteinExistence type="predicted"/>
<dbReference type="GO" id="GO:0000976">
    <property type="term" value="F:transcription cis-regulatory region binding"/>
    <property type="evidence" value="ECO:0007669"/>
    <property type="project" value="TreeGrafter"/>
</dbReference>
<evidence type="ECO:0000256" key="1">
    <source>
        <dbReference type="ARBA" id="ARBA00023015"/>
    </source>
</evidence>
<dbReference type="InterPro" id="IPR000843">
    <property type="entry name" value="HTH_LacI"/>
</dbReference>
<dbReference type="AlphaFoldDB" id="A0A7V5CSY1"/>
<dbReference type="PANTHER" id="PTHR30146">
    <property type="entry name" value="LACI-RELATED TRANSCRIPTIONAL REPRESSOR"/>
    <property type="match status" value="1"/>
</dbReference>
<dbReference type="Gene3D" id="3.40.50.2300">
    <property type="match status" value="2"/>
</dbReference>
<gene>
    <name evidence="5" type="ORF">ENW50_06335</name>
</gene>
<dbReference type="EMBL" id="DTKL01000037">
    <property type="protein sequence ID" value="HGY94288.1"/>
    <property type="molecule type" value="Genomic_DNA"/>
</dbReference>
<evidence type="ECO:0000313" key="5">
    <source>
        <dbReference type="EMBL" id="HGY94288.1"/>
    </source>
</evidence>
<accession>A0A7V5CSY1</accession>
<evidence type="ECO:0000256" key="2">
    <source>
        <dbReference type="ARBA" id="ARBA00023125"/>
    </source>
</evidence>
<keyword evidence="3" id="KW-0804">Transcription</keyword>
<dbReference type="InterPro" id="IPR010982">
    <property type="entry name" value="Lambda_DNA-bd_dom_sf"/>
</dbReference>
<sequence>MDIQQVAKRAGVSTATVSRVLNGSSKVREKTSEHVRRVIAEFNYVPNNSARNLRVGRSELFGLIVSDIKNPFFPELIDHFEELASAQGIEVIFTHTNYNSERLSTCVRRLVERNVDGIAVMTSEVDESALELSLQRKIPIVLLNQPLLKAKFSGVMVDYSRGYREAAQYLTELGHRNIVFLTGPQNLNSIQRRQAAFQAAAKKYGLALRKDQLITGNMRVEGGRAAMETVLRRRPRPTAVVAANDLMAIGAMQAANAAGLKIPEELSIIGFDDLPLATMMHPQLTTIHLSRREIAAGAFAELMRLRQDKESITLKSNAQILPRLVIRGSTASAAKRSRA</sequence>
<keyword evidence="1" id="KW-0805">Transcription regulation</keyword>
<dbReference type="SUPFAM" id="SSF53822">
    <property type="entry name" value="Periplasmic binding protein-like I"/>
    <property type="match status" value="1"/>
</dbReference>
<dbReference type="PROSITE" id="PS50932">
    <property type="entry name" value="HTH_LACI_2"/>
    <property type="match status" value="1"/>
</dbReference>
<reference evidence="5" key="1">
    <citation type="journal article" date="2020" name="mSystems">
        <title>Genome- and Community-Level Interaction Insights into Carbon Utilization and Element Cycling Functions of Hydrothermarchaeota in Hydrothermal Sediment.</title>
        <authorList>
            <person name="Zhou Z."/>
            <person name="Liu Y."/>
            <person name="Xu W."/>
            <person name="Pan J."/>
            <person name="Luo Z.H."/>
            <person name="Li M."/>
        </authorList>
    </citation>
    <scope>NUCLEOTIDE SEQUENCE [LARGE SCALE GENOMIC DNA]</scope>
    <source>
        <strain evidence="5">SpSt-855</strain>
    </source>
</reference>
<protein>
    <submittedName>
        <fullName evidence="5">LacI family transcriptional regulator</fullName>
    </submittedName>
</protein>
<comment type="caution">
    <text evidence="5">The sequence shown here is derived from an EMBL/GenBank/DDBJ whole genome shotgun (WGS) entry which is preliminary data.</text>
</comment>
<keyword evidence="2" id="KW-0238">DNA-binding</keyword>
<dbReference type="CDD" id="cd06267">
    <property type="entry name" value="PBP1_LacI_sugar_binding-like"/>
    <property type="match status" value="1"/>
</dbReference>
<dbReference type="Pfam" id="PF00356">
    <property type="entry name" value="LacI"/>
    <property type="match status" value="1"/>
</dbReference>
<organism evidence="5">
    <name type="scientific">Acidobacterium capsulatum</name>
    <dbReference type="NCBI Taxonomy" id="33075"/>
    <lineage>
        <taxon>Bacteria</taxon>
        <taxon>Pseudomonadati</taxon>
        <taxon>Acidobacteriota</taxon>
        <taxon>Terriglobia</taxon>
        <taxon>Terriglobales</taxon>
        <taxon>Acidobacteriaceae</taxon>
        <taxon>Acidobacterium</taxon>
    </lineage>
</organism>
<dbReference type="GO" id="GO:0003700">
    <property type="term" value="F:DNA-binding transcription factor activity"/>
    <property type="evidence" value="ECO:0007669"/>
    <property type="project" value="TreeGrafter"/>
</dbReference>
<feature type="domain" description="HTH lacI-type" evidence="4">
    <location>
        <begin position="1"/>
        <end position="55"/>
    </location>
</feature>
<dbReference type="Gene3D" id="1.10.260.40">
    <property type="entry name" value="lambda repressor-like DNA-binding domains"/>
    <property type="match status" value="1"/>
</dbReference>